<name>A0AAX4IV39_9PEZI</name>
<dbReference type="GeneID" id="87948609"/>
<dbReference type="KEGG" id="cdet:87948609"/>
<evidence type="ECO:0000313" key="1">
    <source>
        <dbReference type="EMBL" id="WQF87095.1"/>
    </source>
</evidence>
<keyword evidence="2" id="KW-1185">Reference proteome</keyword>
<dbReference type="EMBL" id="CP137312">
    <property type="protein sequence ID" value="WQF87095.1"/>
    <property type="molecule type" value="Genomic_DNA"/>
</dbReference>
<gene>
    <name evidence="1" type="ORF">CDEST_12109</name>
</gene>
<sequence length="394" mass="43685">MTPMDSDLTAGVADYLRIFCTTLYGGTFDLDSSMQRYLSTFLSFPCPSASPLRQETSFHSALTHPDRLLELIEASNEIVESYKPSSTDHKTANILQLFLKFLSKHGQLELMLDIETIGRDDAKLQLLAKHLVDAILKPMKLAGGVKSDASATSSPVPTIADAIADSSTQLRPLNGHSLETVKAHCLQRDGFRCTYSHIFDRRSAFDKKVVPPADAFVQGTHLTHILPLGLGKFNNADGRQKKASDVLWFALYRYFPGLKGKIGPETLNQYQNLITFAIGVHATFDGYFIAFDPLPQQMHRYEIKWFTPWPIGGATPPQGHQDVMTLPSKDPRYPLPDPEFFRAHCQVSAILEASGIGYRIDTELGAVEEDPGNLDPDGSTDVGSILRQRMLMDV</sequence>
<dbReference type="RefSeq" id="XP_062784316.1">
    <property type="nucleotide sequence ID" value="XM_062928265.1"/>
</dbReference>
<evidence type="ECO:0000313" key="2">
    <source>
        <dbReference type="Proteomes" id="UP001322277"/>
    </source>
</evidence>
<protein>
    <submittedName>
        <fullName evidence="1">HNH nuclease</fullName>
    </submittedName>
</protein>
<dbReference type="Proteomes" id="UP001322277">
    <property type="component" value="Chromosome 8"/>
</dbReference>
<organism evidence="1 2">
    <name type="scientific">Colletotrichum destructivum</name>
    <dbReference type="NCBI Taxonomy" id="34406"/>
    <lineage>
        <taxon>Eukaryota</taxon>
        <taxon>Fungi</taxon>
        <taxon>Dikarya</taxon>
        <taxon>Ascomycota</taxon>
        <taxon>Pezizomycotina</taxon>
        <taxon>Sordariomycetes</taxon>
        <taxon>Hypocreomycetidae</taxon>
        <taxon>Glomerellales</taxon>
        <taxon>Glomerellaceae</taxon>
        <taxon>Colletotrichum</taxon>
        <taxon>Colletotrichum destructivum species complex</taxon>
    </lineage>
</organism>
<accession>A0AAX4IV39</accession>
<reference evidence="2" key="1">
    <citation type="journal article" date="2023" name="bioRxiv">
        <title>Complete genome of the Medicago anthracnose fungus, Colletotrichum destructivum, reveals a mini-chromosome-like region within a core chromosome.</title>
        <authorList>
            <person name="Lapalu N."/>
            <person name="Simon A."/>
            <person name="Lu A."/>
            <person name="Plaumann P.-L."/>
            <person name="Amselem J."/>
            <person name="Pigne S."/>
            <person name="Auger A."/>
            <person name="Koch C."/>
            <person name="Dallery J.-F."/>
            <person name="O'Connell R.J."/>
        </authorList>
    </citation>
    <scope>NUCLEOTIDE SEQUENCE [LARGE SCALE GENOMIC DNA]</scope>
    <source>
        <strain evidence="2">CBS 520.97</strain>
    </source>
</reference>
<dbReference type="AlphaFoldDB" id="A0AAX4IV39"/>
<proteinExistence type="predicted"/>